<proteinExistence type="predicted"/>
<keyword evidence="3" id="KW-1185">Reference proteome</keyword>
<dbReference type="RefSeq" id="WP_166226683.1">
    <property type="nucleotide sequence ID" value="NZ_CP049989.1"/>
</dbReference>
<dbReference type="InterPro" id="IPR050194">
    <property type="entry name" value="Glycosyltransferase_grp1"/>
</dbReference>
<dbReference type="EMBL" id="CP049989">
    <property type="protein sequence ID" value="QIM52080.1"/>
    <property type="molecule type" value="Genomic_DNA"/>
</dbReference>
<dbReference type="PANTHER" id="PTHR45947:SF3">
    <property type="entry name" value="SULFOQUINOVOSYL TRANSFERASE SQD2"/>
    <property type="match status" value="1"/>
</dbReference>
<organism evidence="2 3">
    <name type="scientific">Hydrogenophaga crocea</name>
    <dbReference type="NCBI Taxonomy" id="2716225"/>
    <lineage>
        <taxon>Bacteria</taxon>
        <taxon>Pseudomonadati</taxon>
        <taxon>Pseudomonadota</taxon>
        <taxon>Betaproteobacteria</taxon>
        <taxon>Burkholderiales</taxon>
        <taxon>Comamonadaceae</taxon>
        <taxon>Hydrogenophaga</taxon>
    </lineage>
</organism>
<evidence type="ECO:0000313" key="2">
    <source>
        <dbReference type="EMBL" id="QIM52080.1"/>
    </source>
</evidence>
<dbReference type="Proteomes" id="UP000503162">
    <property type="component" value="Chromosome"/>
</dbReference>
<dbReference type="PANTHER" id="PTHR45947">
    <property type="entry name" value="SULFOQUINOVOSYL TRANSFERASE SQD2"/>
    <property type="match status" value="1"/>
</dbReference>
<evidence type="ECO:0000259" key="1">
    <source>
        <dbReference type="Pfam" id="PF13439"/>
    </source>
</evidence>
<evidence type="ECO:0000313" key="3">
    <source>
        <dbReference type="Proteomes" id="UP000503162"/>
    </source>
</evidence>
<dbReference type="Pfam" id="PF13439">
    <property type="entry name" value="Glyco_transf_4"/>
    <property type="match status" value="1"/>
</dbReference>
<protein>
    <submittedName>
        <fullName evidence="2">Glycosyltransferase family 1 protein</fullName>
    </submittedName>
</protein>
<gene>
    <name evidence="2" type="ORF">G9Q37_07975</name>
</gene>
<feature type="domain" description="Glycosyltransferase subfamily 4-like N-terminal" evidence="1">
    <location>
        <begin position="16"/>
        <end position="164"/>
    </location>
</feature>
<reference evidence="2 3" key="1">
    <citation type="submission" date="2020-03" db="EMBL/GenBank/DDBJ databases">
        <title>Hydrogenophaga sp. nov. isolated from cyanobacterial mat.</title>
        <authorList>
            <person name="Thorat V."/>
            <person name="Kirdat K."/>
            <person name="Tiwarekar B."/>
            <person name="Costa E.D."/>
            <person name="Yadav A."/>
        </authorList>
    </citation>
    <scope>NUCLEOTIDE SEQUENCE [LARGE SCALE GENOMIC DNA]</scope>
    <source>
        <strain evidence="2 3">BA0156</strain>
    </source>
</reference>
<dbReference type="InterPro" id="IPR028098">
    <property type="entry name" value="Glyco_trans_4-like_N"/>
</dbReference>
<keyword evidence="2" id="KW-0808">Transferase</keyword>
<name>A0A6G8IGI6_9BURK</name>
<dbReference type="AlphaFoldDB" id="A0A6G8IGI6"/>
<dbReference type="Gene3D" id="3.40.50.2000">
    <property type="entry name" value="Glycogen Phosphorylase B"/>
    <property type="match status" value="2"/>
</dbReference>
<accession>A0A6G8IGI6</accession>
<dbReference type="KEGG" id="hcz:G9Q37_07975"/>
<dbReference type="GO" id="GO:0016757">
    <property type="term" value="F:glycosyltransferase activity"/>
    <property type="evidence" value="ECO:0007669"/>
    <property type="project" value="UniProtKB-ARBA"/>
</dbReference>
<sequence>MKILIVTDAWTPHTHGLVMALTELVRQLQADGHEPQVLHPGLFRHRAGPGWLGMDLALLPGRALLRLMREAAPDAIHIATEGPLGWAARRICLAQGWGFTSAWWLRLPQRLRRGLRLPAPWTAALLRHFHRPAQRVLAGSQAQADALQAAGLAQARAWVAGVDTRLFAPARGTSSRQPHGPLGPLAHPVSLYVGAVALDQRVEDFLRLDVPGCKLVCGAGPDQPALRQRYPNVHWLGFLPRAALAAVYASADVLVHPGRGEEPPATVLEALACGTPVAAYPTEVLLQLIGQTRAAALHDDLREAWHEALRIGRHEARAGALRFAWPRAAERFVHELHRLDRRTDATAAATPFKIMQA</sequence>
<dbReference type="Pfam" id="PF13692">
    <property type="entry name" value="Glyco_trans_1_4"/>
    <property type="match status" value="1"/>
</dbReference>
<dbReference type="SUPFAM" id="SSF53756">
    <property type="entry name" value="UDP-Glycosyltransferase/glycogen phosphorylase"/>
    <property type="match status" value="1"/>
</dbReference>